<gene>
    <name evidence="2" type="ORF">D7193_26145</name>
</gene>
<feature type="transmembrane region" description="Helical" evidence="1">
    <location>
        <begin position="54"/>
        <end position="76"/>
    </location>
</feature>
<keyword evidence="1" id="KW-1133">Transmembrane helix</keyword>
<dbReference type="Proteomes" id="UP000279968">
    <property type="component" value="Unassembled WGS sequence"/>
</dbReference>
<name>A0A3A9ZXZ3_9ACTN</name>
<proteinExistence type="predicted"/>
<keyword evidence="3" id="KW-1185">Reference proteome</keyword>
<organism evidence="2 3">
    <name type="scientific">Micromonospora costi</name>
    <dbReference type="NCBI Taxonomy" id="1530042"/>
    <lineage>
        <taxon>Bacteria</taxon>
        <taxon>Bacillati</taxon>
        <taxon>Actinomycetota</taxon>
        <taxon>Actinomycetes</taxon>
        <taxon>Micromonosporales</taxon>
        <taxon>Micromonosporaceae</taxon>
        <taxon>Micromonospora</taxon>
    </lineage>
</organism>
<protein>
    <submittedName>
        <fullName evidence="2">DUF4190 domain-containing protein</fullName>
    </submittedName>
</protein>
<comment type="caution">
    <text evidence="2">The sequence shown here is derived from an EMBL/GenBank/DDBJ whole genome shotgun (WGS) entry which is preliminary data.</text>
</comment>
<accession>A0A3A9ZXZ3</accession>
<evidence type="ECO:0000313" key="3">
    <source>
        <dbReference type="Proteomes" id="UP000279968"/>
    </source>
</evidence>
<reference evidence="2 3" key="1">
    <citation type="journal article" date="2015" name="Int. J. Syst. Evol. Microbiol.">
        <title>Micromonospora costi sp. nov., isolated from a leaf of Costus speciosus.</title>
        <authorList>
            <person name="Thawai C."/>
        </authorList>
    </citation>
    <scope>NUCLEOTIDE SEQUENCE [LARGE SCALE GENOMIC DNA]</scope>
    <source>
        <strain evidence="2 3">CS1-12</strain>
    </source>
</reference>
<evidence type="ECO:0000313" key="2">
    <source>
        <dbReference type="EMBL" id="RKN52057.1"/>
    </source>
</evidence>
<dbReference type="AlphaFoldDB" id="A0A3A9ZXZ3"/>
<evidence type="ECO:0000256" key="1">
    <source>
        <dbReference type="SAM" id="Phobius"/>
    </source>
</evidence>
<dbReference type="EMBL" id="RBAN01000005">
    <property type="protein sequence ID" value="RKN52057.1"/>
    <property type="molecule type" value="Genomic_DNA"/>
</dbReference>
<keyword evidence="1" id="KW-0812">Transmembrane</keyword>
<sequence length="81" mass="7722">MSPPRSGAVATASLWLGVAALPLLFVCALGLPCGLAAIATGVVALARGPRVPGVVGRAAVGVALGVLALVGGIVLISRPDG</sequence>
<dbReference type="RefSeq" id="WP_120782289.1">
    <property type="nucleotide sequence ID" value="NZ_JBHLUP010000005.1"/>
</dbReference>
<keyword evidence="1" id="KW-0472">Membrane</keyword>